<evidence type="ECO:0000313" key="3">
    <source>
        <dbReference type="EMBL" id="MFI1715699.1"/>
    </source>
</evidence>
<dbReference type="SUPFAM" id="SSF51161">
    <property type="entry name" value="Trimeric LpxA-like enzymes"/>
    <property type="match status" value="1"/>
</dbReference>
<dbReference type="InterPro" id="IPR018357">
    <property type="entry name" value="Hexapep_transf_CS"/>
</dbReference>
<keyword evidence="1" id="KW-0808">Transferase</keyword>
<dbReference type="Gene3D" id="2.160.10.10">
    <property type="entry name" value="Hexapeptide repeat proteins"/>
    <property type="match status" value="1"/>
</dbReference>
<sequence>MTIGDHMIVRPHTMMAADVVVRDYGTVAAQVFLGRRAVVEENAYVGAGAKVRGYASVGSGSVIGMGSLVLGHVPRGETWAGNPLRRLAPASRLTDRGPT</sequence>
<evidence type="ECO:0008006" key="5">
    <source>
        <dbReference type="Google" id="ProtNLM"/>
    </source>
</evidence>
<dbReference type="Proteomes" id="UP001611339">
    <property type="component" value="Unassembled WGS sequence"/>
</dbReference>
<dbReference type="PANTHER" id="PTHR43300:SF7">
    <property type="entry name" value="UDP-N-ACETYLBACILLOSAMINE N-ACETYLTRANSFERASE"/>
    <property type="match status" value="1"/>
</dbReference>
<comment type="caution">
    <text evidence="3">The sequence shown here is derived from an EMBL/GenBank/DDBJ whole genome shotgun (WGS) entry which is preliminary data.</text>
</comment>
<dbReference type="Pfam" id="PF00132">
    <property type="entry name" value="Hexapep"/>
    <property type="match status" value="1"/>
</dbReference>
<organism evidence="3 4">
    <name type="scientific">Streptomyces litmocidini</name>
    <dbReference type="NCBI Taxonomy" id="67318"/>
    <lineage>
        <taxon>Bacteria</taxon>
        <taxon>Bacillati</taxon>
        <taxon>Actinomycetota</taxon>
        <taxon>Actinomycetes</taxon>
        <taxon>Kitasatosporales</taxon>
        <taxon>Streptomycetaceae</taxon>
        <taxon>Streptomyces</taxon>
    </lineage>
</organism>
<dbReference type="InterPro" id="IPR011004">
    <property type="entry name" value="Trimer_LpxA-like_sf"/>
</dbReference>
<dbReference type="EMBL" id="JBIRUI010000008">
    <property type="protein sequence ID" value="MFI1715699.1"/>
    <property type="molecule type" value="Genomic_DNA"/>
</dbReference>
<evidence type="ECO:0000256" key="2">
    <source>
        <dbReference type="ARBA" id="ARBA00022737"/>
    </source>
</evidence>
<dbReference type="InterPro" id="IPR001451">
    <property type="entry name" value="Hexapep"/>
</dbReference>
<dbReference type="RefSeq" id="WP_398710429.1">
    <property type="nucleotide sequence ID" value="NZ_JBIRUI010000008.1"/>
</dbReference>
<evidence type="ECO:0000313" key="4">
    <source>
        <dbReference type="Proteomes" id="UP001611339"/>
    </source>
</evidence>
<accession>A0ABW7UB52</accession>
<proteinExistence type="predicted"/>
<evidence type="ECO:0000256" key="1">
    <source>
        <dbReference type="ARBA" id="ARBA00022679"/>
    </source>
</evidence>
<dbReference type="InterPro" id="IPR050179">
    <property type="entry name" value="Trans_hexapeptide_repeat"/>
</dbReference>
<name>A0ABW7UB52_9ACTN</name>
<dbReference type="PANTHER" id="PTHR43300">
    <property type="entry name" value="ACETYLTRANSFERASE"/>
    <property type="match status" value="1"/>
</dbReference>
<dbReference type="PROSITE" id="PS00101">
    <property type="entry name" value="HEXAPEP_TRANSFERASES"/>
    <property type="match status" value="1"/>
</dbReference>
<protein>
    <recommendedName>
        <fullName evidence="5">Acetyltransferase</fullName>
    </recommendedName>
</protein>
<reference evidence="3 4" key="1">
    <citation type="submission" date="2024-10" db="EMBL/GenBank/DDBJ databases">
        <title>The Natural Products Discovery Center: Release of the First 8490 Sequenced Strains for Exploring Actinobacteria Biosynthetic Diversity.</title>
        <authorList>
            <person name="Kalkreuter E."/>
            <person name="Kautsar S.A."/>
            <person name="Yang D."/>
            <person name="Bader C.D."/>
            <person name="Teijaro C.N."/>
            <person name="Fluegel L."/>
            <person name="Davis C.M."/>
            <person name="Simpson J.R."/>
            <person name="Lauterbach L."/>
            <person name="Steele A.D."/>
            <person name="Gui C."/>
            <person name="Meng S."/>
            <person name="Li G."/>
            <person name="Viehrig K."/>
            <person name="Ye F."/>
            <person name="Su P."/>
            <person name="Kiefer A.F."/>
            <person name="Nichols A."/>
            <person name="Cepeda A.J."/>
            <person name="Yan W."/>
            <person name="Fan B."/>
            <person name="Jiang Y."/>
            <person name="Adhikari A."/>
            <person name="Zheng C.-J."/>
            <person name="Schuster L."/>
            <person name="Cowan T.M."/>
            <person name="Smanski M.J."/>
            <person name="Chevrette M.G."/>
            <person name="De Carvalho L.P.S."/>
            <person name="Shen B."/>
        </authorList>
    </citation>
    <scope>NUCLEOTIDE SEQUENCE [LARGE SCALE GENOMIC DNA]</scope>
    <source>
        <strain evidence="3 4">NPDC020602</strain>
    </source>
</reference>
<gene>
    <name evidence="3" type="ORF">ACH407_19265</name>
</gene>
<keyword evidence="4" id="KW-1185">Reference proteome</keyword>
<keyword evidence="2" id="KW-0677">Repeat</keyword>